<dbReference type="OrthoDB" id="17948at2759"/>
<dbReference type="Pfam" id="PF01876">
    <property type="entry name" value="RNase_P_p30"/>
    <property type="match status" value="1"/>
</dbReference>
<proteinExistence type="inferred from homology"/>
<dbReference type="InterPro" id="IPR016195">
    <property type="entry name" value="Pol/histidinol_Pase-like"/>
</dbReference>
<feature type="compositionally biased region" description="Polar residues" evidence="4">
    <location>
        <begin position="302"/>
        <end position="312"/>
    </location>
</feature>
<dbReference type="EMBL" id="SPNW01000036">
    <property type="protein sequence ID" value="TIA88577.1"/>
    <property type="molecule type" value="Genomic_DNA"/>
</dbReference>
<evidence type="ECO:0000256" key="1">
    <source>
        <dbReference type="ARBA" id="ARBA00004123"/>
    </source>
</evidence>
<name>A0A4T0FJ97_9BASI</name>
<protein>
    <recommendedName>
        <fullName evidence="7">PHP domain-like protein</fullName>
    </recommendedName>
</protein>
<dbReference type="Gene3D" id="3.20.20.140">
    <property type="entry name" value="Metal-dependent hydrolases"/>
    <property type="match status" value="1"/>
</dbReference>
<organism evidence="5 6">
    <name type="scientific">Wallemia hederae</name>
    <dbReference type="NCBI Taxonomy" id="1540922"/>
    <lineage>
        <taxon>Eukaryota</taxon>
        <taxon>Fungi</taxon>
        <taxon>Dikarya</taxon>
        <taxon>Basidiomycota</taxon>
        <taxon>Wallemiomycotina</taxon>
        <taxon>Wallemiomycetes</taxon>
        <taxon>Wallemiales</taxon>
        <taxon>Wallemiaceae</taxon>
        <taxon>Wallemia</taxon>
    </lineage>
</organism>
<sequence>MYADLNIPFIVTENDPARKTGKKDKKGKAPVAADGVDRDDAKMQWVGIESELRRSLETRTRTLIHLGYSVLCYEHYVKNFDASTHSSPFPKHRAVFPDLDTRSSNSARSILQLTRLTIELDEDGNSAKVLNQNMADTLKSYDILAVRVTGPNSFNHACLNMCTPSPIAAHIIQIDLARNTRLPFYLKRTTTGKAIADGAFFEVSYGAALDGNDEYGRRNLIAGVKEILRVTNGKGVIFTSGVKNALHLRSPGDVMNLPSRGTVFGMNQALAKKALVDNPKTVIKNGDSRRLFKGIFSDPVLHQSSTSSGASKRSNEDMSKPCTTPSHKKSKQ</sequence>
<evidence type="ECO:0000256" key="3">
    <source>
        <dbReference type="ARBA" id="ARBA00022694"/>
    </source>
</evidence>
<evidence type="ECO:0000256" key="2">
    <source>
        <dbReference type="ARBA" id="ARBA00007331"/>
    </source>
</evidence>
<dbReference type="SUPFAM" id="SSF89550">
    <property type="entry name" value="PHP domain-like"/>
    <property type="match status" value="1"/>
</dbReference>
<comment type="subcellular location">
    <subcellularLocation>
        <location evidence="1">Nucleus</location>
    </subcellularLocation>
</comment>
<comment type="caution">
    <text evidence="5">The sequence shown here is derived from an EMBL/GenBank/DDBJ whole genome shotgun (WGS) entry which is preliminary data.</text>
</comment>
<accession>A0A4T0FJ97</accession>
<keyword evidence="3" id="KW-0819">tRNA processing</keyword>
<evidence type="ECO:0000313" key="5">
    <source>
        <dbReference type="EMBL" id="TIA88577.1"/>
    </source>
</evidence>
<dbReference type="GO" id="GO:0003723">
    <property type="term" value="F:RNA binding"/>
    <property type="evidence" value="ECO:0007669"/>
    <property type="project" value="TreeGrafter"/>
</dbReference>
<dbReference type="AlphaFoldDB" id="A0A4T0FJ97"/>
<feature type="region of interest" description="Disordered" evidence="4">
    <location>
        <begin position="301"/>
        <end position="332"/>
    </location>
</feature>
<keyword evidence="6" id="KW-1185">Reference proteome</keyword>
<dbReference type="InterPro" id="IPR002738">
    <property type="entry name" value="RNase_P_p30"/>
</dbReference>
<dbReference type="Proteomes" id="UP000310189">
    <property type="component" value="Unassembled WGS sequence"/>
</dbReference>
<gene>
    <name evidence="5" type="ORF">E3P99_02513</name>
</gene>
<dbReference type="GO" id="GO:0008033">
    <property type="term" value="P:tRNA processing"/>
    <property type="evidence" value="ECO:0007669"/>
    <property type="project" value="UniProtKB-KW"/>
</dbReference>
<evidence type="ECO:0000313" key="6">
    <source>
        <dbReference type="Proteomes" id="UP000310189"/>
    </source>
</evidence>
<evidence type="ECO:0000256" key="4">
    <source>
        <dbReference type="SAM" id="MobiDB-lite"/>
    </source>
</evidence>
<dbReference type="GO" id="GO:0005655">
    <property type="term" value="C:nucleolar ribonuclease P complex"/>
    <property type="evidence" value="ECO:0007669"/>
    <property type="project" value="TreeGrafter"/>
</dbReference>
<reference evidence="5 6" key="1">
    <citation type="submission" date="2019-03" db="EMBL/GenBank/DDBJ databases">
        <title>Sequencing 23 genomes of Wallemia ichthyophaga.</title>
        <authorList>
            <person name="Gostincar C."/>
        </authorList>
    </citation>
    <scope>NUCLEOTIDE SEQUENCE [LARGE SCALE GENOMIC DNA]</scope>
    <source>
        <strain evidence="5 6">EXF-5753</strain>
    </source>
</reference>
<evidence type="ECO:0008006" key="7">
    <source>
        <dbReference type="Google" id="ProtNLM"/>
    </source>
</evidence>
<comment type="similarity">
    <text evidence="2">Belongs to the eukaryotic/archaeal RNase P protein component 3 family.</text>
</comment>
<dbReference type="PANTHER" id="PTHR13031:SF0">
    <property type="entry name" value="RIBONUCLEASE P PROTEIN SUBUNIT P30"/>
    <property type="match status" value="1"/>
</dbReference>
<dbReference type="PANTHER" id="PTHR13031">
    <property type="entry name" value="RIBONUCLEASE P SUBUNIT P30"/>
    <property type="match status" value="1"/>
</dbReference>